<reference evidence="7 8" key="1">
    <citation type="journal article" date="2018" name="Int. J. Syst. Evol. Microbiol.">
        <title>Methylomusa anaerophila gen. nov., sp. nov., an anaerobic methanol-utilizing bacterium isolated from a microbial fuel cell.</title>
        <authorList>
            <person name="Amano N."/>
            <person name="Yamamuro A."/>
            <person name="Miyahara M."/>
            <person name="Kouzuma A."/>
            <person name="Abe T."/>
            <person name="Watanabe K."/>
        </authorList>
    </citation>
    <scope>NUCLEOTIDE SEQUENCE [LARGE SCALE GENOMIC DNA]</scope>
    <source>
        <strain evidence="7 8">MMFC1</strain>
    </source>
</reference>
<dbReference type="PROSITE" id="PS51012">
    <property type="entry name" value="ABC_TM2"/>
    <property type="match status" value="1"/>
</dbReference>
<sequence length="244" mass="26598">MGWYAVFRREMKLLWKKVGKMGYVFSFLVSPFIYLFAFGLGLGGRVNVDGGYLPFLAAGIIGVTVMLNAYQQTASSISSGKYFRHFQNIIVSPIPVGQVIFGIILAGVVRSLLFGALVFLVALLAFSVIGLNSMPAVAGVILGALCFSSLGVVVGMLVNNPDDISIVNNFFITPMTFFGGSFFPLHNLPVWLAAIMKLTPIASLNTMLRAASWQGDVWWAAGVMTGLTCIFYGWGVWLYTRYSE</sequence>
<keyword evidence="5" id="KW-0813">Transport</keyword>
<feature type="transmembrane region" description="Helical" evidence="5">
    <location>
        <begin position="112"/>
        <end position="131"/>
    </location>
</feature>
<feature type="transmembrane region" description="Helical" evidence="5">
    <location>
        <begin position="138"/>
        <end position="158"/>
    </location>
</feature>
<evidence type="ECO:0000256" key="5">
    <source>
        <dbReference type="RuleBase" id="RU361157"/>
    </source>
</evidence>
<feature type="transmembrane region" description="Helical" evidence="5">
    <location>
        <begin position="82"/>
        <end position="106"/>
    </location>
</feature>
<evidence type="ECO:0000256" key="2">
    <source>
        <dbReference type="ARBA" id="ARBA00022692"/>
    </source>
</evidence>
<keyword evidence="3 5" id="KW-1133">Transmembrane helix</keyword>
<keyword evidence="4 5" id="KW-0472">Membrane</keyword>
<dbReference type="OrthoDB" id="111284at2"/>
<dbReference type="GO" id="GO:0140359">
    <property type="term" value="F:ABC-type transporter activity"/>
    <property type="evidence" value="ECO:0007669"/>
    <property type="project" value="InterPro"/>
</dbReference>
<dbReference type="AlphaFoldDB" id="A0A348AEA2"/>
<organism evidence="7 8">
    <name type="scientific">Methylomusa anaerophila</name>
    <dbReference type="NCBI Taxonomy" id="1930071"/>
    <lineage>
        <taxon>Bacteria</taxon>
        <taxon>Bacillati</taxon>
        <taxon>Bacillota</taxon>
        <taxon>Negativicutes</taxon>
        <taxon>Selenomonadales</taxon>
        <taxon>Sporomusaceae</taxon>
        <taxon>Methylomusa</taxon>
    </lineage>
</organism>
<gene>
    <name evidence="7" type="primary">yadH_1</name>
    <name evidence="7" type="ORF">MAMMFC1_00033</name>
</gene>
<dbReference type="RefSeq" id="WP_126305546.1">
    <property type="nucleotide sequence ID" value="NZ_AP018449.1"/>
</dbReference>
<feature type="domain" description="ABC transmembrane type-2" evidence="6">
    <location>
        <begin position="22"/>
        <end position="242"/>
    </location>
</feature>
<evidence type="ECO:0000313" key="8">
    <source>
        <dbReference type="Proteomes" id="UP000276437"/>
    </source>
</evidence>
<dbReference type="Pfam" id="PF01061">
    <property type="entry name" value="ABC2_membrane"/>
    <property type="match status" value="1"/>
</dbReference>
<evidence type="ECO:0000313" key="7">
    <source>
        <dbReference type="EMBL" id="BBB89400.1"/>
    </source>
</evidence>
<dbReference type="EMBL" id="AP018449">
    <property type="protein sequence ID" value="BBB89400.1"/>
    <property type="molecule type" value="Genomic_DNA"/>
</dbReference>
<comment type="subcellular location">
    <subcellularLocation>
        <location evidence="5">Cell membrane</location>
        <topology evidence="5">Multi-pass membrane protein</topology>
    </subcellularLocation>
    <subcellularLocation>
        <location evidence="1">Membrane</location>
        <topology evidence="1">Multi-pass membrane protein</topology>
    </subcellularLocation>
</comment>
<dbReference type="KEGG" id="mana:MAMMFC1_00033"/>
<dbReference type="Proteomes" id="UP000276437">
    <property type="component" value="Chromosome"/>
</dbReference>
<keyword evidence="5" id="KW-1003">Cell membrane</keyword>
<dbReference type="InterPro" id="IPR000412">
    <property type="entry name" value="ABC_2_transport"/>
</dbReference>
<feature type="transmembrane region" description="Helical" evidence="5">
    <location>
        <begin position="217"/>
        <end position="239"/>
    </location>
</feature>
<evidence type="ECO:0000256" key="3">
    <source>
        <dbReference type="ARBA" id="ARBA00022989"/>
    </source>
</evidence>
<evidence type="ECO:0000256" key="1">
    <source>
        <dbReference type="ARBA" id="ARBA00004141"/>
    </source>
</evidence>
<dbReference type="PANTHER" id="PTHR43332">
    <property type="entry name" value="INNER MEMBRANE TRANSPORT PERMEASE YADH-RELATED"/>
    <property type="match status" value="1"/>
</dbReference>
<keyword evidence="2 5" id="KW-0812">Transmembrane</keyword>
<dbReference type="PRINTS" id="PR00164">
    <property type="entry name" value="ABC2TRNSPORT"/>
</dbReference>
<feature type="transmembrane region" description="Helical" evidence="5">
    <location>
        <begin position="52"/>
        <end position="70"/>
    </location>
</feature>
<protein>
    <recommendedName>
        <fullName evidence="5">Transport permease protein</fullName>
    </recommendedName>
</protein>
<dbReference type="InterPro" id="IPR047817">
    <property type="entry name" value="ABC2_TM_bact-type"/>
</dbReference>
<evidence type="ECO:0000259" key="6">
    <source>
        <dbReference type="PROSITE" id="PS51012"/>
    </source>
</evidence>
<dbReference type="InterPro" id="IPR052522">
    <property type="entry name" value="ABC-2_transport_permease"/>
</dbReference>
<dbReference type="InterPro" id="IPR013525">
    <property type="entry name" value="ABC2_TM"/>
</dbReference>
<dbReference type="GO" id="GO:0043190">
    <property type="term" value="C:ATP-binding cassette (ABC) transporter complex"/>
    <property type="evidence" value="ECO:0007669"/>
    <property type="project" value="InterPro"/>
</dbReference>
<name>A0A348AEA2_9FIRM</name>
<keyword evidence="8" id="KW-1185">Reference proteome</keyword>
<feature type="transmembrane region" description="Helical" evidence="5">
    <location>
        <begin position="21"/>
        <end position="40"/>
    </location>
</feature>
<dbReference type="PIRSF" id="PIRSF006648">
    <property type="entry name" value="DrrB"/>
    <property type="match status" value="1"/>
</dbReference>
<evidence type="ECO:0000256" key="4">
    <source>
        <dbReference type="ARBA" id="ARBA00023136"/>
    </source>
</evidence>
<dbReference type="PANTHER" id="PTHR43332:SF2">
    <property type="entry name" value="INNER MEMBRANE TRANSPORT PERMEASE YADH"/>
    <property type="match status" value="1"/>
</dbReference>
<accession>A0A348AEA2</accession>
<comment type="similarity">
    <text evidence="5">Belongs to the ABC-2 integral membrane protein family.</text>
</comment>
<proteinExistence type="inferred from homology"/>